<dbReference type="PROSITE" id="PS00041">
    <property type="entry name" value="HTH_ARAC_FAMILY_1"/>
    <property type="match status" value="1"/>
</dbReference>
<organism evidence="5 6">
    <name type="scientific">Devosia aurantiaca</name>
    <dbReference type="NCBI Taxonomy" id="2714858"/>
    <lineage>
        <taxon>Bacteria</taxon>
        <taxon>Pseudomonadati</taxon>
        <taxon>Pseudomonadota</taxon>
        <taxon>Alphaproteobacteria</taxon>
        <taxon>Hyphomicrobiales</taxon>
        <taxon>Devosiaceae</taxon>
        <taxon>Devosia</taxon>
    </lineage>
</organism>
<dbReference type="SUPFAM" id="SSF46689">
    <property type="entry name" value="Homeodomain-like"/>
    <property type="match status" value="2"/>
</dbReference>
<proteinExistence type="predicted"/>
<dbReference type="EMBL" id="JAALFG010000001">
    <property type="protein sequence ID" value="NGP17126.1"/>
    <property type="molecule type" value="Genomic_DNA"/>
</dbReference>
<evidence type="ECO:0000259" key="4">
    <source>
        <dbReference type="PROSITE" id="PS01124"/>
    </source>
</evidence>
<reference evidence="5 6" key="1">
    <citation type="submission" date="2020-02" db="EMBL/GenBank/DDBJ databases">
        <authorList>
            <person name="Khan S.A."/>
            <person name="Jeon C.O."/>
            <person name="Chun B.H."/>
        </authorList>
    </citation>
    <scope>NUCLEOTIDE SEQUENCE [LARGE SCALE GENOMIC DNA]</scope>
    <source>
        <strain evidence="5 6">H239</strain>
    </source>
</reference>
<dbReference type="InterPro" id="IPR009057">
    <property type="entry name" value="Homeodomain-like_sf"/>
</dbReference>
<dbReference type="RefSeq" id="WP_164533339.1">
    <property type="nucleotide sequence ID" value="NZ_JAALFG010000001.1"/>
</dbReference>
<keyword evidence="2" id="KW-0238">DNA-binding</keyword>
<dbReference type="GO" id="GO:0003700">
    <property type="term" value="F:DNA-binding transcription factor activity"/>
    <property type="evidence" value="ECO:0007669"/>
    <property type="project" value="InterPro"/>
</dbReference>
<keyword evidence="3" id="KW-0804">Transcription</keyword>
<feature type="domain" description="HTH araC/xylS-type" evidence="4">
    <location>
        <begin position="193"/>
        <end position="291"/>
    </location>
</feature>
<dbReference type="InterPro" id="IPR018062">
    <property type="entry name" value="HTH_AraC-typ_CS"/>
</dbReference>
<dbReference type="PROSITE" id="PS01124">
    <property type="entry name" value="HTH_ARAC_FAMILY_2"/>
    <property type="match status" value="1"/>
</dbReference>
<reference evidence="5 6" key="2">
    <citation type="submission" date="2020-03" db="EMBL/GenBank/DDBJ databases">
        <title>Devosia chinhatensis sp. nov., isolated from a hexachlorocyclohexane (HCH) dump site in India.</title>
        <authorList>
            <person name="Kumar M."/>
            <person name="Lal R."/>
        </authorList>
    </citation>
    <scope>NUCLEOTIDE SEQUENCE [LARGE SCALE GENOMIC DNA]</scope>
    <source>
        <strain evidence="5 6">H239</strain>
    </source>
</reference>
<dbReference type="PANTHER" id="PTHR43436">
    <property type="entry name" value="ARAC-FAMILY TRANSCRIPTIONAL REGULATOR"/>
    <property type="match status" value="1"/>
</dbReference>
<comment type="caution">
    <text evidence="5">The sequence shown here is derived from an EMBL/GenBank/DDBJ whole genome shotgun (WGS) entry which is preliminary data.</text>
</comment>
<protein>
    <submittedName>
        <fullName evidence="5">AraC family transcriptional regulator</fullName>
    </submittedName>
</protein>
<evidence type="ECO:0000313" key="5">
    <source>
        <dbReference type="EMBL" id="NGP17126.1"/>
    </source>
</evidence>
<dbReference type="Proteomes" id="UP000474802">
    <property type="component" value="Unassembled WGS sequence"/>
</dbReference>
<evidence type="ECO:0000256" key="2">
    <source>
        <dbReference type="ARBA" id="ARBA00023125"/>
    </source>
</evidence>
<dbReference type="PANTHER" id="PTHR43436:SF1">
    <property type="entry name" value="TRANSCRIPTIONAL REGULATORY PROTEIN"/>
    <property type="match status" value="1"/>
</dbReference>
<accession>A0A6M1SKT6</accession>
<dbReference type="SMART" id="SM00342">
    <property type="entry name" value="HTH_ARAC"/>
    <property type="match status" value="1"/>
</dbReference>
<dbReference type="Pfam" id="PF12833">
    <property type="entry name" value="HTH_18"/>
    <property type="match status" value="1"/>
</dbReference>
<dbReference type="InterPro" id="IPR018060">
    <property type="entry name" value="HTH_AraC"/>
</dbReference>
<dbReference type="AlphaFoldDB" id="A0A6M1SKT6"/>
<name>A0A6M1SKT6_9HYPH</name>
<keyword evidence="1" id="KW-0805">Transcription regulation</keyword>
<evidence type="ECO:0000256" key="1">
    <source>
        <dbReference type="ARBA" id="ARBA00023015"/>
    </source>
</evidence>
<evidence type="ECO:0000313" key="6">
    <source>
        <dbReference type="Proteomes" id="UP000474802"/>
    </source>
</evidence>
<dbReference type="Gene3D" id="1.10.10.60">
    <property type="entry name" value="Homeodomain-like"/>
    <property type="match status" value="2"/>
</dbReference>
<dbReference type="Pfam" id="PF06719">
    <property type="entry name" value="AraC_N"/>
    <property type="match status" value="1"/>
</dbReference>
<dbReference type="GO" id="GO:0043565">
    <property type="term" value="F:sequence-specific DNA binding"/>
    <property type="evidence" value="ECO:0007669"/>
    <property type="project" value="InterPro"/>
</dbReference>
<dbReference type="InterPro" id="IPR009594">
    <property type="entry name" value="Tscrpt_reg_HTH_AraC_N"/>
</dbReference>
<sequence>MSAALLDAVSAFVASQGGGEGYFPMPMAGVHVLRSFHEVEANHALYRPSLCVVVQGGKQFLYGDQQLDYGTMQALVVSMDMPATGRIVAASADEPFIGVTIDFDPAVLRDVLEHLDTPPALPAGEAPAMFVEDISTALAETIARLVRLAETPQAIPVLYPAIQREIYFWLLTGPHGREICRLALPETHLTRIAKAIKMLREQYSKALPVELLASAAGMSNSSFHQHFKALTSMTPLQYQKQLRLLEARRLMMSDAFTVSDAAYRVGYESVSQFSREYSRAFGTAPKRDSTKLRAWSPEPMLA</sequence>
<keyword evidence="6" id="KW-1185">Reference proteome</keyword>
<evidence type="ECO:0000256" key="3">
    <source>
        <dbReference type="ARBA" id="ARBA00023163"/>
    </source>
</evidence>
<gene>
    <name evidence="5" type="ORF">G5575_05010</name>
</gene>